<sequence>MEKKRPSTTTIPHPHEDTIIPIDGDSICKEDNGKMKFQNEDVYTSEHEKVLGNCNSPAPLFDDQNVERLYDSINGITCHHWRQKTISNRTKCNIAIVHKGDYVQNTIVHMQR</sequence>
<keyword evidence="3" id="KW-1185">Reference proteome</keyword>
<evidence type="ECO:0000313" key="2">
    <source>
        <dbReference type="EMBL" id="KAK4397566.1"/>
    </source>
</evidence>
<accession>A0AAE2BTV2</accession>
<dbReference type="InterPro" id="IPR040221">
    <property type="entry name" value="CDCA7/CDA7L"/>
</dbReference>
<reference evidence="2" key="2">
    <citation type="journal article" date="2024" name="Plant">
        <title>Genomic evolution and insights into agronomic trait innovations of Sesamum species.</title>
        <authorList>
            <person name="Miao H."/>
            <person name="Wang L."/>
            <person name="Qu L."/>
            <person name="Liu H."/>
            <person name="Sun Y."/>
            <person name="Le M."/>
            <person name="Wang Q."/>
            <person name="Wei S."/>
            <person name="Zheng Y."/>
            <person name="Lin W."/>
            <person name="Duan Y."/>
            <person name="Cao H."/>
            <person name="Xiong S."/>
            <person name="Wang X."/>
            <person name="Wei L."/>
            <person name="Li C."/>
            <person name="Ma Q."/>
            <person name="Ju M."/>
            <person name="Zhao R."/>
            <person name="Li G."/>
            <person name="Mu C."/>
            <person name="Tian Q."/>
            <person name="Mei H."/>
            <person name="Zhang T."/>
            <person name="Gao T."/>
            <person name="Zhang H."/>
        </authorList>
    </citation>
    <scope>NUCLEOTIDE SEQUENCE</scope>
    <source>
        <strain evidence="2">K16</strain>
    </source>
</reference>
<protein>
    <submittedName>
        <fullName evidence="2">Uncharacterized protein</fullName>
    </submittedName>
</protein>
<name>A0AAE2BTV2_9LAMI</name>
<dbReference type="PANTHER" id="PTHR31169">
    <property type="entry name" value="OS05G0300700 PROTEIN"/>
    <property type="match status" value="1"/>
</dbReference>
<evidence type="ECO:0000313" key="3">
    <source>
        <dbReference type="Proteomes" id="UP001289374"/>
    </source>
</evidence>
<dbReference type="PANTHER" id="PTHR31169:SF23">
    <property type="entry name" value="OS03G0572250 PROTEIN"/>
    <property type="match status" value="1"/>
</dbReference>
<dbReference type="EMBL" id="JACGWL010000008">
    <property type="protein sequence ID" value="KAK4397566.1"/>
    <property type="molecule type" value="Genomic_DNA"/>
</dbReference>
<feature type="region of interest" description="Disordered" evidence="1">
    <location>
        <begin position="1"/>
        <end position="24"/>
    </location>
</feature>
<gene>
    <name evidence="2" type="ORF">Sango_1593200</name>
</gene>
<dbReference type="AlphaFoldDB" id="A0AAE2BTV2"/>
<dbReference type="GO" id="GO:0006355">
    <property type="term" value="P:regulation of DNA-templated transcription"/>
    <property type="evidence" value="ECO:0007669"/>
    <property type="project" value="InterPro"/>
</dbReference>
<comment type="caution">
    <text evidence="2">The sequence shown here is derived from an EMBL/GenBank/DDBJ whole genome shotgun (WGS) entry which is preliminary data.</text>
</comment>
<organism evidence="2 3">
    <name type="scientific">Sesamum angolense</name>
    <dbReference type="NCBI Taxonomy" id="2727404"/>
    <lineage>
        <taxon>Eukaryota</taxon>
        <taxon>Viridiplantae</taxon>
        <taxon>Streptophyta</taxon>
        <taxon>Embryophyta</taxon>
        <taxon>Tracheophyta</taxon>
        <taxon>Spermatophyta</taxon>
        <taxon>Magnoliopsida</taxon>
        <taxon>eudicotyledons</taxon>
        <taxon>Gunneridae</taxon>
        <taxon>Pentapetalae</taxon>
        <taxon>asterids</taxon>
        <taxon>lamiids</taxon>
        <taxon>Lamiales</taxon>
        <taxon>Pedaliaceae</taxon>
        <taxon>Sesamum</taxon>
    </lineage>
</organism>
<proteinExistence type="predicted"/>
<dbReference type="GO" id="GO:0005634">
    <property type="term" value="C:nucleus"/>
    <property type="evidence" value="ECO:0007669"/>
    <property type="project" value="TreeGrafter"/>
</dbReference>
<dbReference type="Proteomes" id="UP001289374">
    <property type="component" value="Unassembled WGS sequence"/>
</dbReference>
<evidence type="ECO:0000256" key="1">
    <source>
        <dbReference type="SAM" id="MobiDB-lite"/>
    </source>
</evidence>
<reference evidence="2" key="1">
    <citation type="submission" date="2020-06" db="EMBL/GenBank/DDBJ databases">
        <authorList>
            <person name="Li T."/>
            <person name="Hu X."/>
            <person name="Zhang T."/>
            <person name="Song X."/>
            <person name="Zhang H."/>
            <person name="Dai N."/>
            <person name="Sheng W."/>
            <person name="Hou X."/>
            <person name="Wei L."/>
        </authorList>
    </citation>
    <scope>NUCLEOTIDE SEQUENCE</scope>
    <source>
        <strain evidence="2">K16</strain>
        <tissue evidence="2">Leaf</tissue>
    </source>
</reference>